<dbReference type="Pfam" id="PF26138">
    <property type="entry name" value="DUF8040"/>
    <property type="match status" value="1"/>
</dbReference>
<evidence type="ECO:0000259" key="1">
    <source>
        <dbReference type="Pfam" id="PF26138"/>
    </source>
</evidence>
<keyword evidence="3" id="KW-1185">Reference proteome</keyword>
<feature type="domain" description="DUF8040" evidence="1">
    <location>
        <begin position="55"/>
        <end position="126"/>
    </location>
</feature>
<protein>
    <recommendedName>
        <fullName evidence="1">DUF8040 domain-containing protein</fullName>
    </recommendedName>
</protein>
<comment type="caution">
    <text evidence="2">The sequence shown here is derived from an EMBL/GenBank/DDBJ whole genome shotgun (WGS) entry which is preliminary data.</text>
</comment>
<gene>
    <name evidence="2" type="ORF">Cgig2_009719</name>
</gene>
<evidence type="ECO:0000313" key="2">
    <source>
        <dbReference type="EMBL" id="KAJ8436745.1"/>
    </source>
</evidence>
<dbReference type="InterPro" id="IPR058353">
    <property type="entry name" value="DUF8040"/>
</dbReference>
<dbReference type="OrthoDB" id="1681765at2759"/>
<dbReference type="AlphaFoldDB" id="A0A9Q1K4M9"/>
<dbReference type="EMBL" id="JAKOGI010000331">
    <property type="protein sequence ID" value="KAJ8436745.1"/>
    <property type="molecule type" value="Genomic_DNA"/>
</dbReference>
<dbReference type="Proteomes" id="UP001153076">
    <property type="component" value="Unassembled WGS sequence"/>
</dbReference>
<sequence length="193" mass="22738">MRGDIYIYHAMKIIMENHHEVFAYMGMNHQERLAASVIALHRLRTLLSTPERLPMRVGGDLFIELVHIICERKLMSIGRFIEVAEQVGMCFYILLRGTSYREIAERFQHSISTISKYFLEALEALVTLSVDVIRPYYNLHEVPPEISNNGRHRPFFQYIAYLQIISSTQVTIRSVHQIRYLVCIYNYKFVDHK</sequence>
<reference evidence="2" key="1">
    <citation type="submission" date="2022-04" db="EMBL/GenBank/DDBJ databases">
        <title>Carnegiea gigantea Genome sequencing and assembly v2.</title>
        <authorList>
            <person name="Copetti D."/>
            <person name="Sanderson M.J."/>
            <person name="Burquez A."/>
            <person name="Wojciechowski M.F."/>
        </authorList>
    </citation>
    <scope>NUCLEOTIDE SEQUENCE</scope>
    <source>
        <strain evidence="2">SGP5-SGP5p</strain>
        <tissue evidence="2">Aerial part</tissue>
    </source>
</reference>
<accession>A0A9Q1K4M9</accession>
<proteinExistence type="predicted"/>
<organism evidence="2 3">
    <name type="scientific">Carnegiea gigantea</name>
    <dbReference type="NCBI Taxonomy" id="171969"/>
    <lineage>
        <taxon>Eukaryota</taxon>
        <taxon>Viridiplantae</taxon>
        <taxon>Streptophyta</taxon>
        <taxon>Embryophyta</taxon>
        <taxon>Tracheophyta</taxon>
        <taxon>Spermatophyta</taxon>
        <taxon>Magnoliopsida</taxon>
        <taxon>eudicotyledons</taxon>
        <taxon>Gunneridae</taxon>
        <taxon>Pentapetalae</taxon>
        <taxon>Caryophyllales</taxon>
        <taxon>Cactineae</taxon>
        <taxon>Cactaceae</taxon>
        <taxon>Cactoideae</taxon>
        <taxon>Echinocereeae</taxon>
        <taxon>Carnegiea</taxon>
    </lineage>
</organism>
<evidence type="ECO:0000313" key="3">
    <source>
        <dbReference type="Proteomes" id="UP001153076"/>
    </source>
</evidence>
<name>A0A9Q1K4M9_9CARY</name>